<dbReference type="Proteomes" id="UP000249499">
    <property type="component" value="Chromosome"/>
</dbReference>
<reference evidence="1 2" key="1">
    <citation type="journal article" date="2018" name="Sci. Rep.">
        <title>Rhizobium tumorigenes sp. nov., a novel plant tumorigenic bacterium isolated from cane gall tumors on thornless blackberry.</title>
        <authorList>
            <person name="Kuzmanovi N."/>
            <person name="Smalla K."/>
            <person name="Gronow S."/>
            <person name="PuBawska J."/>
        </authorList>
    </citation>
    <scope>NUCLEOTIDE SEQUENCE [LARGE SCALE GENOMIC DNA]</scope>
    <source>
        <strain evidence="1 2">1078</strain>
    </source>
</reference>
<reference evidence="2" key="2">
    <citation type="journal article" date="2023" name="MicrobiologyOpen">
        <title>Genomics of the tumorigenes clade of the family Rhizobiaceae and description of Rhizobium rhododendri sp. nov.</title>
        <authorList>
            <person name="Kuzmanovic N."/>
            <person name="diCenzo G.C."/>
            <person name="Bunk B."/>
            <person name="Sproeer C."/>
            <person name="Fruehling A."/>
            <person name="Neumann-Schaal M."/>
            <person name="Overmann J."/>
            <person name="Smalla K."/>
        </authorList>
    </citation>
    <scope>NUCLEOTIDE SEQUENCE [LARGE SCALE GENOMIC DNA]</scope>
    <source>
        <strain evidence="2">1078</strain>
    </source>
</reference>
<accession>A0AAF1K9P4</accession>
<evidence type="ECO:0000313" key="2">
    <source>
        <dbReference type="Proteomes" id="UP000249499"/>
    </source>
</evidence>
<dbReference type="AlphaFoldDB" id="A0AAF1K9P4"/>
<organism evidence="1 2">
    <name type="scientific">Rhizobium tumorigenes</name>
    <dbReference type="NCBI Taxonomy" id="2041385"/>
    <lineage>
        <taxon>Bacteria</taxon>
        <taxon>Pseudomonadati</taxon>
        <taxon>Pseudomonadota</taxon>
        <taxon>Alphaproteobacteria</taxon>
        <taxon>Hyphomicrobiales</taxon>
        <taxon>Rhizobiaceae</taxon>
        <taxon>Rhizobium/Agrobacterium group</taxon>
        <taxon>Rhizobium</taxon>
    </lineage>
</organism>
<evidence type="ECO:0000313" key="1">
    <source>
        <dbReference type="EMBL" id="WFR95267.1"/>
    </source>
</evidence>
<sequence length="79" mass="9033">MAARDRFSKKLICPQCGHSGFAEASEDDDRNRKNPGFAIDVMPRGFYEQRASKFQESSIIRCHCGRKFPFRAITEPAHN</sequence>
<protein>
    <submittedName>
        <fullName evidence="1">Uncharacterized protein</fullName>
    </submittedName>
</protein>
<gene>
    <name evidence="1" type="ORF">PR017_16025</name>
</gene>
<dbReference type="RefSeq" id="WP_111215837.1">
    <property type="nucleotide sequence ID" value="NZ_CP117255.1"/>
</dbReference>
<name>A0AAF1K9P4_9HYPH</name>
<dbReference type="EMBL" id="CP117255">
    <property type="protein sequence ID" value="WFR95267.1"/>
    <property type="molecule type" value="Genomic_DNA"/>
</dbReference>
<keyword evidence="2" id="KW-1185">Reference proteome</keyword>
<proteinExistence type="predicted"/>
<dbReference type="KEGG" id="rtu:PR017_16025"/>